<comment type="similarity">
    <text evidence="2">Belongs to the ATPase delta chain family.</text>
</comment>
<protein>
    <recommendedName>
        <fullName evidence="3">ATP synthase subunit 5, mitochondrial</fullName>
    </recommendedName>
</protein>
<organism evidence="9 10">
    <name type="scientific">Aulographum hederae CBS 113979</name>
    <dbReference type="NCBI Taxonomy" id="1176131"/>
    <lineage>
        <taxon>Eukaryota</taxon>
        <taxon>Fungi</taxon>
        <taxon>Dikarya</taxon>
        <taxon>Ascomycota</taxon>
        <taxon>Pezizomycotina</taxon>
        <taxon>Dothideomycetes</taxon>
        <taxon>Pleosporomycetidae</taxon>
        <taxon>Aulographales</taxon>
        <taxon>Aulographaceae</taxon>
    </lineage>
</organism>
<reference evidence="9" key="1">
    <citation type="journal article" date="2020" name="Stud. Mycol.">
        <title>101 Dothideomycetes genomes: a test case for predicting lifestyles and emergence of pathogens.</title>
        <authorList>
            <person name="Haridas S."/>
            <person name="Albert R."/>
            <person name="Binder M."/>
            <person name="Bloem J."/>
            <person name="Labutti K."/>
            <person name="Salamov A."/>
            <person name="Andreopoulos B."/>
            <person name="Baker S."/>
            <person name="Barry K."/>
            <person name="Bills G."/>
            <person name="Bluhm B."/>
            <person name="Cannon C."/>
            <person name="Castanera R."/>
            <person name="Culley D."/>
            <person name="Daum C."/>
            <person name="Ezra D."/>
            <person name="Gonzalez J."/>
            <person name="Henrissat B."/>
            <person name="Kuo A."/>
            <person name="Liang C."/>
            <person name="Lipzen A."/>
            <person name="Lutzoni F."/>
            <person name="Magnuson J."/>
            <person name="Mondo S."/>
            <person name="Nolan M."/>
            <person name="Ohm R."/>
            <person name="Pangilinan J."/>
            <person name="Park H.-J."/>
            <person name="Ramirez L."/>
            <person name="Alfaro M."/>
            <person name="Sun H."/>
            <person name="Tritt A."/>
            <person name="Yoshinaga Y."/>
            <person name="Zwiers L.-H."/>
            <person name="Turgeon B."/>
            <person name="Goodwin S."/>
            <person name="Spatafora J."/>
            <person name="Crous P."/>
            <person name="Grigoriev I."/>
        </authorList>
    </citation>
    <scope>NUCLEOTIDE SEQUENCE</scope>
    <source>
        <strain evidence="9">CBS 113979</strain>
    </source>
</reference>
<dbReference type="SUPFAM" id="SSF47928">
    <property type="entry name" value="N-terminal domain of the delta subunit of the F1F0-ATP synthase"/>
    <property type="match status" value="1"/>
</dbReference>
<evidence type="ECO:0000256" key="1">
    <source>
        <dbReference type="ARBA" id="ARBA00004370"/>
    </source>
</evidence>
<evidence type="ECO:0000256" key="5">
    <source>
        <dbReference type="ARBA" id="ARBA00022781"/>
    </source>
</evidence>
<evidence type="ECO:0000256" key="3">
    <source>
        <dbReference type="ARBA" id="ARBA00014723"/>
    </source>
</evidence>
<dbReference type="EMBL" id="ML977146">
    <property type="protein sequence ID" value="KAF1989038.1"/>
    <property type="molecule type" value="Genomic_DNA"/>
</dbReference>
<dbReference type="InterPro" id="IPR020781">
    <property type="entry name" value="ATPase_OSCP/d_CS"/>
</dbReference>
<evidence type="ECO:0000256" key="4">
    <source>
        <dbReference type="ARBA" id="ARBA00022448"/>
    </source>
</evidence>
<keyword evidence="7" id="KW-0472">Membrane</keyword>
<evidence type="ECO:0000313" key="9">
    <source>
        <dbReference type="EMBL" id="KAF1989038.1"/>
    </source>
</evidence>
<evidence type="ECO:0000256" key="6">
    <source>
        <dbReference type="ARBA" id="ARBA00023065"/>
    </source>
</evidence>
<keyword evidence="10" id="KW-1185">Reference proteome</keyword>
<keyword evidence="8" id="KW-0066">ATP synthesis</keyword>
<keyword evidence="5" id="KW-0375">Hydrogen ion transport</keyword>
<dbReference type="InterPro" id="IPR000711">
    <property type="entry name" value="ATPase_OSCP/dsu"/>
</dbReference>
<dbReference type="Pfam" id="PF00213">
    <property type="entry name" value="OSCP"/>
    <property type="match status" value="1"/>
</dbReference>
<sequence length="227" mass="24083">MLSSRAIAQAARVSAPRASMAPRIAIRSYAQAASEASTKPPLAMYGVDGTYASALWTASAKTSTIDATAAAIEKLNQTFEKDPKLELVLNAPTLSSSDKTQIITELLKSTGAKDGVLKGFLQTLADNNRLGVLKAVCENYRQLMGAYKGEIELVVTSAAPLDAKVLRQLEGSISKSQYVGSGKKLKVVPKVNPEIKGGLIVEIGDRTIDLSVASKMAKMNKLLTDTL</sequence>
<dbReference type="GO" id="GO:0016020">
    <property type="term" value="C:membrane"/>
    <property type="evidence" value="ECO:0007669"/>
    <property type="project" value="UniProtKB-SubCell"/>
</dbReference>
<dbReference type="PANTHER" id="PTHR11910">
    <property type="entry name" value="ATP SYNTHASE DELTA CHAIN"/>
    <property type="match status" value="1"/>
</dbReference>
<dbReference type="GO" id="GO:0046933">
    <property type="term" value="F:proton-transporting ATP synthase activity, rotational mechanism"/>
    <property type="evidence" value="ECO:0007669"/>
    <property type="project" value="InterPro"/>
</dbReference>
<dbReference type="Gene3D" id="1.10.520.20">
    <property type="entry name" value="N-terminal domain of the delta subunit of the F1F0-ATP synthase"/>
    <property type="match status" value="1"/>
</dbReference>
<evidence type="ECO:0000256" key="7">
    <source>
        <dbReference type="ARBA" id="ARBA00023136"/>
    </source>
</evidence>
<name>A0A6G1H7U8_9PEZI</name>
<proteinExistence type="inferred from homology"/>
<dbReference type="InterPro" id="IPR026015">
    <property type="entry name" value="ATP_synth_OSCP/delta_N_sf"/>
</dbReference>
<dbReference type="HAMAP" id="MF_01416">
    <property type="entry name" value="ATP_synth_delta_bact"/>
    <property type="match status" value="1"/>
</dbReference>
<dbReference type="OrthoDB" id="1262810at2759"/>
<keyword evidence="6" id="KW-0406">Ion transport</keyword>
<accession>A0A6G1H7U8</accession>
<dbReference type="NCBIfam" id="TIGR01145">
    <property type="entry name" value="ATP_synt_delta"/>
    <property type="match status" value="1"/>
</dbReference>
<evidence type="ECO:0000256" key="8">
    <source>
        <dbReference type="ARBA" id="ARBA00023310"/>
    </source>
</evidence>
<dbReference type="Proteomes" id="UP000800041">
    <property type="component" value="Unassembled WGS sequence"/>
</dbReference>
<dbReference type="AlphaFoldDB" id="A0A6G1H7U8"/>
<dbReference type="PROSITE" id="PS00389">
    <property type="entry name" value="ATPASE_DELTA"/>
    <property type="match status" value="1"/>
</dbReference>
<keyword evidence="4" id="KW-0813">Transport</keyword>
<evidence type="ECO:0000256" key="2">
    <source>
        <dbReference type="ARBA" id="ARBA00007046"/>
    </source>
</evidence>
<dbReference type="PRINTS" id="PR00125">
    <property type="entry name" value="ATPASEDELTA"/>
</dbReference>
<gene>
    <name evidence="9" type="ORF">K402DRAFT_350667</name>
</gene>
<evidence type="ECO:0000313" key="10">
    <source>
        <dbReference type="Proteomes" id="UP000800041"/>
    </source>
</evidence>
<comment type="subcellular location">
    <subcellularLocation>
        <location evidence="1">Membrane</location>
    </subcellularLocation>
</comment>